<accession>A0A8H3LZ40</accession>
<protein>
    <recommendedName>
        <fullName evidence="4">RRM domain-containing protein</fullName>
    </recommendedName>
</protein>
<feature type="compositionally biased region" description="Low complexity" evidence="1">
    <location>
        <begin position="490"/>
        <end position="507"/>
    </location>
</feature>
<gene>
    <name evidence="2" type="ORF">RCL2_002136000</name>
</gene>
<feature type="compositionally biased region" description="Low complexity" evidence="1">
    <location>
        <begin position="399"/>
        <end position="414"/>
    </location>
</feature>
<dbReference type="Proteomes" id="UP000615446">
    <property type="component" value="Unassembled WGS sequence"/>
</dbReference>
<evidence type="ECO:0000256" key="1">
    <source>
        <dbReference type="SAM" id="MobiDB-lite"/>
    </source>
</evidence>
<feature type="compositionally biased region" description="Basic and acidic residues" evidence="1">
    <location>
        <begin position="428"/>
        <end position="437"/>
    </location>
</feature>
<dbReference type="SUPFAM" id="SSF54928">
    <property type="entry name" value="RNA-binding domain, RBD"/>
    <property type="match status" value="1"/>
</dbReference>
<organism evidence="2 3">
    <name type="scientific">Rhizophagus clarus</name>
    <dbReference type="NCBI Taxonomy" id="94130"/>
    <lineage>
        <taxon>Eukaryota</taxon>
        <taxon>Fungi</taxon>
        <taxon>Fungi incertae sedis</taxon>
        <taxon>Mucoromycota</taxon>
        <taxon>Glomeromycotina</taxon>
        <taxon>Glomeromycetes</taxon>
        <taxon>Glomerales</taxon>
        <taxon>Glomeraceae</taxon>
        <taxon>Rhizophagus</taxon>
    </lineage>
</organism>
<feature type="compositionally biased region" description="Polar residues" evidence="1">
    <location>
        <begin position="145"/>
        <end position="182"/>
    </location>
</feature>
<dbReference type="GO" id="GO:0003676">
    <property type="term" value="F:nucleic acid binding"/>
    <property type="evidence" value="ECO:0007669"/>
    <property type="project" value="InterPro"/>
</dbReference>
<feature type="compositionally biased region" description="Low complexity" evidence="1">
    <location>
        <begin position="207"/>
        <end position="253"/>
    </location>
</feature>
<feature type="compositionally biased region" description="Polar residues" evidence="1">
    <location>
        <begin position="508"/>
        <end position="540"/>
    </location>
</feature>
<feature type="compositionally biased region" description="Polar residues" evidence="1">
    <location>
        <begin position="470"/>
        <end position="489"/>
    </location>
</feature>
<feature type="region of interest" description="Disordered" evidence="1">
    <location>
        <begin position="362"/>
        <end position="566"/>
    </location>
</feature>
<evidence type="ECO:0008006" key="4">
    <source>
        <dbReference type="Google" id="ProtNLM"/>
    </source>
</evidence>
<reference evidence="2" key="1">
    <citation type="submission" date="2019-10" db="EMBL/GenBank/DDBJ databases">
        <title>Conservation and host-specific expression of non-tandemly repeated heterogenous ribosome RNA gene in arbuscular mycorrhizal fungi.</title>
        <authorList>
            <person name="Maeda T."/>
            <person name="Kobayashi Y."/>
            <person name="Nakagawa T."/>
            <person name="Ezawa T."/>
            <person name="Yamaguchi K."/>
            <person name="Bino T."/>
            <person name="Nishimoto Y."/>
            <person name="Shigenobu S."/>
            <person name="Kawaguchi M."/>
        </authorList>
    </citation>
    <scope>NUCLEOTIDE SEQUENCE</scope>
    <source>
        <strain evidence="2">HR1</strain>
    </source>
</reference>
<sequence>MNDVDEIILDFDGNVDFSLSEDPQATNSILVEGDSLFSLESDMNYSTSDQLTEVEKFSTEGKNKEDSELTDNQLSENIELNNDSTLSQQKDQDELKFDDFDLDLNEYGGNVDDVTVEDDEFWKELGLDPPNEVEKEGKFNEESETSNNFDTDNANISPKETAPKRSTTSQSDGTKVNTISNIKSKRTSKSPEKEDGEILNASTSADKQIQQQSQKQKLSQSQQQIQTQRQAQTQRTQTQRQQQQNNQQQQNLQNYRGRGGRRNNDWRPINNNNSFLNSGMSSFRPGFGPGLEGMPGMQMGQMPLNNPPMLIPPGMIGPNIHVNPNFARLRPHTLPFGNPMSQYPMGSGGPPMNMMPYQGQMDIHPYHPSITPMTSGRGNNNSYGGRGGSPGFNHNSISPRRPTNQQNNNQTQRPMQPSPKRKVPNDGFEQKEPDSKKISVANGKSPVPDTKSSSALQKNVEKNKAVPSPATKNSSSPPAAKVSNSKQGISITNTNKTASATAKNKISPASNSATSSTLVKQTSKPMQKPTPKNTARNASTKADAASSPISKPTTKADSAPSSGGNKLTIRNVVKNVTRRDIQDLANKVPIGFSTITFDRSAQTAEVEFETPEGAKMFRRMHNRSLLHGSNIVINFS</sequence>
<proteinExistence type="predicted"/>
<dbReference type="InterPro" id="IPR035979">
    <property type="entry name" value="RBD_domain_sf"/>
</dbReference>
<comment type="caution">
    <text evidence="2">The sequence shown here is derived from an EMBL/GenBank/DDBJ whole genome shotgun (WGS) entry which is preliminary data.</text>
</comment>
<name>A0A8H3LZ40_9GLOM</name>
<dbReference type="AlphaFoldDB" id="A0A8H3LZ40"/>
<dbReference type="OrthoDB" id="2428461at2759"/>
<feature type="region of interest" description="Disordered" evidence="1">
    <location>
        <begin position="123"/>
        <end position="283"/>
    </location>
</feature>
<evidence type="ECO:0000313" key="3">
    <source>
        <dbReference type="Proteomes" id="UP000615446"/>
    </source>
</evidence>
<dbReference type="Gene3D" id="3.30.70.330">
    <property type="match status" value="1"/>
</dbReference>
<feature type="compositionally biased region" description="Basic and acidic residues" evidence="1">
    <location>
        <begin position="123"/>
        <end position="141"/>
    </location>
</feature>
<feature type="compositionally biased region" description="Polar residues" evidence="1">
    <location>
        <begin position="547"/>
        <end position="565"/>
    </location>
</feature>
<feature type="region of interest" description="Disordered" evidence="1">
    <location>
        <begin position="45"/>
        <end position="71"/>
    </location>
</feature>
<evidence type="ECO:0000313" key="2">
    <source>
        <dbReference type="EMBL" id="GES94635.1"/>
    </source>
</evidence>
<dbReference type="EMBL" id="BLAL01000236">
    <property type="protein sequence ID" value="GES94635.1"/>
    <property type="molecule type" value="Genomic_DNA"/>
</dbReference>
<dbReference type="InterPro" id="IPR012677">
    <property type="entry name" value="Nucleotide-bd_a/b_plait_sf"/>
</dbReference>
<feature type="compositionally biased region" description="Basic and acidic residues" evidence="1">
    <location>
        <begin position="53"/>
        <end position="67"/>
    </location>
</feature>